<dbReference type="PROSITE" id="PS50893">
    <property type="entry name" value="ABC_TRANSPORTER_2"/>
    <property type="match status" value="2"/>
</dbReference>
<dbReference type="Proteomes" id="UP000287447">
    <property type="component" value="Unassembled WGS sequence"/>
</dbReference>
<evidence type="ECO:0000313" key="9">
    <source>
        <dbReference type="Proteomes" id="UP000287447"/>
    </source>
</evidence>
<dbReference type="PANTHER" id="PTHR43790">
    <property type="entry name" value="CARBOHYDRATE TRANSPORT ATP-BINDING PROTEIN MG119-RELATED"/>
    <property type="match status" value="1"/>
</dbReference>
<dbReference type="OrthoDB" id="7283113at2"/>
<dbReference type="InterPro" id="IPR050107">
    <property type="entry name" value="ABC_carbohydrate_import_ATPase"/>
</dbReference>
<dbReference type="InterPro" id="IPR003593">
    <property type="entry name" value="AAA+_ATPase"/>
</dbReference>
<dbReference type="Pfam" id="PF00005">
    <property type="entry name" value="ABC_tran"/>
    <property type="match status" value="2"/>
</dbReference>
<dbReference type="CDD" id="cd03216">
    <property type="entry name" value="ABC_Carb_Monos_I"/>
    <property type="match status" value="1"/>
</dbReference>
<dbReference type="SMART" id="SM00382">
    <property type="entry name" value="AAA"/>
    <property type="match status" value="2"/>
</dbReference>
<evidence type="ECO:0000256" key="5">
    <source>
        <dbReference type="ARBA" id="ARBA00022840"/>
    </source>
</evidence>
<keyword evidence="9" id="KW-1185">Reference proteome</keyword>
<dbReference type="InterPro" id="IPR027417">
    <property type="entry name" value="P-loop_NTPase"/>
</dbReference>
<feature type="domain" description="ABC transporter" evidence="7">
    <location>
        <begin position="23"/>
        <end position="259"/>
    </location>
</feature>
<organism evidence="8 9">
    <name type="scientific">Hwanghaeella grinnelliae</name>
    <dbReference type="NCBI Taxonomy" id="2500179"/>
    <lineage>
        <taxon>Bacteria</taxon>
        <taxon>Pseudomonadati</taxon>
        <taxon>Pseudomonadota</taxon>
        <taxon>Alphaproteobacteria</taxon>
        <taxon>Rhodospirillales</taxon>
        <taxon>Rhodospirillaceae</taxon>
        <taxon>Hwanghaeella</taxon>
    </lineage>
</organism>
<accession>A0A437QNL1</accession>
<dbReference type="EMBL" id="SADE01000002">
    <property type="protein sequence ID" value="RVU36131.1"/>
    <property type="molecule type" value="Genomic_DNA"/>
</dbReference>
<reference evidence="9" key="1">
    <citation type="submission" date="2019-01" db="EMBL/GenBank/DDBJ databases">
        <title>Gri0909 isolated from a small marine red alga.</title>
        <authorList>
            <person name="Kim J."/>
            <person name="Jeong S.E."/>
            <person name="Jeon C.O."/>
        </authorList>
    </citation>
    <scope>NUCLEOTIDE SEQUENCE [LARGE SCALE GENOMIC DNA]</scope>
    <source>
        <strain evidence="9">Gri0909</strain>
    </source>
</reference>
<protein>
    <submittedName>
        <fullName evidence="8">Sugar ABC transporter ATP-binding protein</fullName>
    </submittedName>
</protein>
<dbReference type="AlphaFoldDB" id="A0A437QNL1"/>
<sequence>MRNENEQIASKPGKPTSHQLPHVVLTGISKRYGGVTALDTVDFACSRGSIHAVLGENGAGKSTLIKIMSGVVQPDAGQMSIAGQPVVFPNPASANAAGVICIFQELSLMPDLTVADNISIADPPRRFGLIDSRAQRRRAEEVLASIGCEDVNPLSRIRDLPLSRRQMVEIGKALTKNPSVLILDEATSALTAADVEKVFDILHRLRDQGLSILTISHRMHEIEAIADMCSVFRNGRHIETFVEGTRTNTEIVQMMIGREITAHFPPKHERPPDDPSAAPVLETRGLNWEGRLTDINLTVRRGEIVGLGGLDGQGQKELLLGLAGVLKSVSGEILINGKKTSVSSPEAAKAEGAEIALIPEDRKTEGLMLGMSIADNLTAASLGRYSRFQILDSAAVTEAVRSGIERMRIKVGSPEDPVSTLSGGNQQKVVIAKWLLTEPKIILLNDPTRGIDVGTKQEIYRLLRELADNGASILFYSTDYEELIGCCDRVDVMYDGRIVRELVGDEINEHEIIASALNIEGGEVPDFLAGSDGQGGAV</sequence>
<feature type="domain" description="ABC transporter" evidence="7">
    <location>
        <begin position="275"/>
        <end position="520"/>
    </location>
</feature>
<name>A0A437QNL1_9PROT</name>
<comment type="caution">
    <text evidence="8">The sequence shown here is derived from an EMBL/GenBank/DDBJ whole genome shotgun (WGS) entry which is preliminary data.</text>
</comment>
<dbReference type="PROSITE" id="PS00211">
    <property type="entry name" value="ABC_TRANSPORTER_1"/>
    <property type="match status" value="1"/>
</dbReference>
<keyword evidence="1" id="KW-0813">Transport</keyword>
<dbReference type="InterPro" id="IPR017871">
    <property type="entry name" value="ABC_transporter-like_CS"/>
</dbReference>
<keyword evidence="5 8" id="KW-0067">ATP-binding</keyword>
<evidence type="ECO:0000313" key="8">
    <source>
        <dbReference type="EMBL" id="RVU36131.1"/>
    </source>
</evidence>
<dbReference type="Gene3D" id="3.40.50.300">
    <property type="entry name" value="P-loop containing nucleotide triphosphate hydrolases"/>
    <property type="match status" value="2"/>
</dbReference>
<gene>
    <name evidence="8" type="ORF">EOI86_12950</name>
</gene>
<evidence type="ECO:0000256" key="2">
    <source>
        <dbReference type="ARBA" id="ARBA00022597"/>
    </source>
</evidence>
<dbReference type="GO" id="GO:0016887">
    <property type="term" value="F:ATP hydrolysis activity"/>
    <property type="evidence" value="ECO:0007669"/>
    <property type="project" value="InterPro"/>
</dbReference>
<evidence type="ECO:0000256" key="3">
    <source>
        <dbReference type="ARBA" id="ARBA00022737"/>
    </source>
</evidence>
<dbReference type="CDD" id="cd03215">
    <property type="entry name" value="ABC_Carb_Monos_II"/>
    <property type="match status" value="1"/>
</dbReference>
<dbReference type="SUPFAM" id="SSF52540">
    <property type="entry name" value="P-loop containing nucleoside triphosphate hydrolases"/>
    <property type="match status" value="2"/>
</dbReference>
<evidence type="ECO:0000256" key="1">
    <source>
        <dbReference type="ARBA" id="ARBA00022448"/>
    </source>
</evidence>
<dbReference type="PANTHER" id="PTHR43790:SF9">
    <property type="entry name" value="GALACTOFURANOSE TRANSPORTER ATP-BINDING PROTEIN YTFR"/>
    <property type="match status" value="1"/>
</dbReference>
<keyword evidence="3" id="KW-0677">Repeat</keyword>
<proteinExistence type="predicted"/>
<feature type="region of interest" description="Disordered" evidence="6">
    <location>
        <begin position="1"/>
        <end position="20"/>
    </location>
</feature>
<evidence type="ECO:0000256" key="4">
    <source>
        <dbReference type="ARBA" id="ARBA00022741"/>
    </source>
</evidence>
<keyword evidence="4" id="KW-0547">Nucleotide-binding</keyword>
<evidence type="ECO:0000256" key="6">
    <source>
        <dbReference type="SAM" id="MobiDB-lite"/>
    </source>
</evidence>
<dbReference type="GO" id="GO:0005524">
    <property type="term" value="F:ATP binding"/>
    <property type="evidence" value="ECO:0007669"/>
    <property type="project" value="UniProtKB-KW"/>
</dbReference>
<dbReference type="RefSeq" id="WP_127765607.1">
    <property type="nucleotide sequence ID" value="NZ_SADE01000002.1"/>
</dbReference>
<dbReference type="InterPro" id="IPR003439">
    <property type="entry name" value="ABC_transporter-like_ATP-bd"/>
</dbReference>
<keyword evidence="2" id="KW-0762">Sugar transport</keyword>
<evidence type="ECO:0000259" key="7">
    <source>
        <dbReference type="PROSITE" id="PS50893"/>
    </source>
</evidence>